<protein>
    <recommendedName>
        <fullName evidence="5">DUF4034 domain-containing protein</fullName>
    </recommendedName>
</protein>
<evidence type="ECO:0000313" key="3">
    <source>
        <dbReference type="EMBL" id="SFQ11294.1"/>
    </source>
</evidence>
<dbReference type="OrthoDB" id="6194880at2"/>
<keyword evidence="2" id="KW-0472">Membrane</keyword>
<accession>A0A1I5VUP5</accession>
<evidence type="ECO:0000256" key="2">
    <source>
        <dbReference type="SAM" id="Phobius"/>
    </source>
</evidence>
<feature type="transmembrane region" description="Helical" evidence="2">
    <location>
        <begin position="29"/>
        <end position="50"/>
    </location>
</feature>
<keyword evidence="4" id="KW-1185">Reference proteome</keyword>
<feature type="region of interest" description="Disordered" evidence="1">
    <location>
        <begin position="1"/>
        <end position="22"/>
    </location>
</feature>
<proteinExistence type="predicted"/>
<gene>
    <name evidence="3" type="ORF">SAMN05216229_111160</name>
</gene>
<dbReference type="Proteomes" id="UP000243084">
    <property type="component" value="Unassembled WGS sequence"/>
</dbReference>
<reference evidence="4" key="1">
    <citation type="submission" date="2016-10" db="EMBL/GenBank/DDBJ databases">
        <authorList>
            <person name="Varghese N."/>
            <person name="Submissions S."/>
        </authorList>
    </citation>
    <scope>NUCLEOTIDE SEQUENCE [LARGE SCALE GENOMIC DNA]</scope>
    <source>
        <strain evidence="4">JCM 18195</strain>
    </source>
</reference>
<sequence length="250" mass="27963">MPTTTALPSRRRSRSTSDSPTANPVTQRLAILLIIVLSLPLLFMGSRLLLAGIASYQADAFLSDWESKGEEPSEHAWQIAHEAAQRAIDLYPVANGAYQHRLGLIQQWQQFRQPFGASEAEASRRAALEAFRAATQARPTWPDHWAALAYAKLYLLEFDAEFHSALAQARELGPWRIGINRRVAEIGFIAWPQLDATERESILESARRTVAYSPQEAKNLLAIAERTGMTDELCDSLSHQLKTTRKLCPL</sequence>
<evidence type="ECO:0000313" key="4">
    <source>
        <dbReference type="Proteomes" id="UP000243084"/>
    </source>
</evidence>
<name>A0A1I5VUP5_9GAMM</name>
<dbReference type="EMBL" id="FOXM01000011">
    <property type="protein sequence ID" value="SFQ11294.1"/>
    <property type="molecule type" value="Genomic_DNA"/>
</dbReference>
<keyword evidence="2" id="KW-1133">Transmembrane helix</keyword>
<organism evidence="3 4">
    <name type="scientific">Geopseudomonas sagittaria</name>
    <dbReference type="NCBI Taxonomy" id="1135990"/>
    <lineage>
        <taxon>Bacteria</taxon>
        <taxon>Pseudomonadati</taxon>
        <taxon>Pseudomonadota</taxon>
        <taxon>Gammaproteobacteria</taxon>
        <taxon>Pseudomonadales</taxon>
        <taxon>Pseudomonadaceae</taxon>
        <taxon>Geopseudomonas</taxon>
    </lineage>
</organism>
<dbReference type="RefSeq" id="WP_092432749.1">
    <property type="nucleotide sequence ID" value="NZ_FOXM01000011.1"/>
</dbReference>
<dbReference type="AlphaFoldDB" id="A0A1I5VUP5"/>
<evidence type="ECO:0008006" key="5">
    <source>
        <dbReference type="Google" id="ProtNLM"/>
    </source>
</evidence>
<keyword evidence="2" id="KW-0812">Transmembrane</keyword>
<evidence type="ECO:0000256" key="1">
    <source>
        <dbReference type="SAM" id="MobiDB-lite"/>
    </source>
</evidence>